<dbReference type="FunFam" id="2.10.25.10:FF:000053">
    <property type="entry name" value="Slit guidance ligand 2"/>
    <property type="match status" value="1"/>
</dbReference>
<dbReference type="InterPro" id="IPR018097">
    <property type="entry name" value="EGF_Ca-bd_CS"/>
</dbReference>
<feature type="disulfide bond" evidence="12">
    <location>
        <begin position="871"/>
        <end position="880"/>
    </location>
</feature>
<dbReference type="CDD" id="cd00054">
    <property type="entry name" value="EGF_CA"/>
    <property type="match status" value="5"/>
</dbReference>
<dbReference type="PROSITE" id="PS50026">
    <property type="entry name" value="EGF_3"/>
    <property type="match status" value="8"/>
</dbReference>
<feature type="disulfide bond" evidence="13">
    <location>
        <begin position="1094"/>
        <end position="1121"/>
    </location>
</feature>
<comment type="caution">
    <text evidence="12">Lacks conserved residue(s) required for the propagation of feature annotation.</text>
</comment>
<feature type="domain" description="EGF-like" evidence="16">
    <location>
        <begin position="1197"/>
        <end position="1233"/>
    </location>
</feature>
<dbReference type="Pfam" id="PF01462">
    <property type="entry name" value="LRRNT"/>
    <property type="match status" value="2"/>
</dbReference>
<evidence type="ECO:0000256" key="12">
    <source>
        <dbReference type="PROSITE-ProRule" id="PRU00076"/>
    </source>
</evidence>
<dbReference type="InterPro" id="IPR000742">
    <property type="entry name" value="EGF"/>
</dbReference>
<dbReference type="Pfam" id="PF12661">
    <property type="entry name" value="hEGF"/>
    <property type="match status" value="2"/>
</dbReference>
<dbReference type="SMART" id="SM00181">
    <property type="entry name" value="EGF"/>
    <property type="match status" value="9"/>
</dbReference>
<dbReference type="InterPro" id="IPR032675">
    <property type="entry name" value="LRR_dom_sf"/>
</dbReference>
<proteinExistence type="predicted"/>
<evidence type="ECO:0000256" key="11">
    <source>
        <dbReference type="ARBA" id="ARBA00023180"/>
    </source>
</evidence>
<keyword evidence="11" id="KW-0325">Glycoprotein</keyword>
<feature type="domain" description="EGF-like" evidence="16">
    <location>
        <begin position="1157"/>
        <end position="1192"/>
    </location>
</feature>
<dbReference type="InterPro" id="IPR001791">
    <property type="entry name" value="Laminin_G"/>
</dbReference>
<keyword evidence="3" id="KW-0964">Secreted</keyword>
<feature type="domain" description="EGF-like" evidence="16">
    <location>
        <begin position="843"/>
        <end position="881"/>
    </location>
</feature>
<evidence type="ECO:0000256" key="10">
    <source>
        <dbReference type="ARBA" id="ARBA00023157"/>
    </source>
</evidence>
<dbReference type="PROSITE" id="PS01225">
    <property type="entry name" value="CTCK_2"/>
    <property type="match status" value="1"/>
</dbReference>
<feature type="domain" description="CTCK" evidence="14">
    <location>
        <begin position="1232"/>
        <end position="1308"/>
    </location>
</feature>
<evidence type="ECO:0000256" key="9">
    <source>
        <dbReference type="ARBA" id="ARBA00022902"/>
    </source>
</evidence>
<dbReference type="InterPro" id="IPR003591">
    <property type="entry name" value="Leu-rich_rpt_typical-subtyp"/>
</dbReference>
<feature type="disulfide bond" evidence="12">
    <location>
        <begin position="1182"/>
        <end position="1191"/>
    </location>
</feature>
<dbReference type="SUPFAM" id="SSF49899">
    <property type="entry name" value="Concanavalin A-like lectins/glucanases"/>
    <property type="match status" value="1"/>
</dbReference>
<dbReference type="FunFam" id="3.80.10.10:FF:000039">
    <property type="entry name" value="slit homolog 2 protein isoform X2"/>
    <property type="match status" value="1"/>
</dbReference>
<dbReference type="InterPro" id="IPR001881">
    <property type="entry name" value="EGF-like_Ca-bd_dom"/>
</dbReference>
<dbReference type="Gene3D" id="3.80.10.10">
    <property type="entry name" value="Ribonuclease Inhibitor"/>
    <property type="match status" value="6"/>
</dbReference>
<reference evidence="17" key="1">
    <citation type="submission" date="2025-08" db="UniProtKB">
        <authorList>
            <consortium name="Ensembl"/>
        </authorList>
    </citation>
    <scope>IDENTIFICATION</scope>
</reference>
<dbReference type="SUPFAM" id="SSF57196">
    <property type="entry name" value="EGF/Laminin"/>
    <property type="match status" value="3"/>
</dbReference>
<dbReference type="PANTHER" id="PTHR45836">
    <property type="entry name" value="SLIT HOMOLOG"/>
    <property type="match status" value="1"/>
</dbReference>
<dbReference type="InterPro" id="IPR009030">
    <property type="entry name" value="Growth_fac_rcpt_cys_sf"/>
</dbReference>
<dbReference type="InterPro" id="IPR000483">
    <property type="entry name" value="Cys-rich_flank_reg_C"/>
</dbReference>
<dbReference type="Gene3D" id="2.60.120.200">
    <property type="match status" value="1"/>
</dbReference>
<dbReference type="InterPro" id="IPR013032">
    <property type="entry name" value="EGF-like_CS"/>
</dbReference>
<feature type="domain" description="EGF-like" evidence="16">
    <location>
        <begin position="928"/>
        <end position="964"/>
    </location>
</feature>
<dbReference type="FunFam" id="2.10.25.10:FF:000063">
    <property type="entry name" value="Slit guidance ligand 2"/>
    <property type="match status" value="1"/>
</dbReference>
<dbReference type="PROSITE" id="PS01186">
    <property type="entry name" value="EGF_2"/>
    <property type="match status" value="8"/>
</dbReference>
<evidence type="ECO:0000256" key="1">
    <source>
        <dbReference type="ARBA" id="ARBA00004613"/>
    </source>
</evidence>
<dbReference type="GO" id="GO:0007411">
    <property type="term" value="P:axon guidance"/>
    <property type="evidence" value="ECO:0007669"/>
    <property type="project" value="UniProtKB-ARBA"/>
</dbReference>
<evidence type="ECO:0000256" key="3">
    <source>
        <dbReference type="ARBA" id="ARBA00022525"/>
    </source>
</evidence>
<evidence type="ECO:0000313" key="17">
    <source>
        <dbReference type="Ensembl" id="ENSCCEP00000020951.1"/>
    </source>
</evidence>
<dbReference type="PROSITE" id="PS01187">
    <property type="entry name" value="EGF_CA"/>
    <property type="match status" value="2"/>
</dbReference>
<dbReference type="GO" id="GO:0048495">
    <property type="term" value="F:Roundabout binding"/>
    <property type="evidence" value="ECO:0007669"/>
    <property type="project" value="TreeGrafter"/>
</dbReference>
<dbReference type="PROSITE" id="PS00010">
    <property type="entry name" value="ASX_HYDROXYL"/>
    <property type="match status" value="2"/>
</dbReference>
<feature type="disulfide bond" evidence="12">
    <location>
        <begin position="1223"/>
        <end position="1232"/>
    </location>
</feature>
<dbReference type="PROSITE" id="PS50025">
    <property type="entry name" value="LAM_G_DOMAIN"/>
    <property type="match status" value="1"/>
</dbReference>
<dbReference type="InterPro" id="IPR003645">
    <property type="entry name" value="Fol_N"/>
</dbReference>
<dbReference type="Pfam" id="PF00008">
    <property type="entry name" value="EGF"/>
    <property type="match status" value="4"/>
</dbReference>
<evidence type="ECO:0000259" key="16">
    <source>
        <dbReference type="PROSITE" id="PS50026"/>
    </source>
</evidence>
<feature type="disulfide bond" evidence="12">
    <location>
        <begin position="831"/>
        <end position="840"/>
    </location>
</feature>
<gene>
    <name evidence="17" type="primary">SLIT3</name>
</gene>
<dbReference type="FunFam" id="2.10.25.10:FF:000099">
    <property type="entry name" value="Slit guidance ligand 2"/>
    <property type="match status" value="1"/>
</dbReference>
<dbReference type="SMART" id="SM00082">
    <property type="entry name" value="LRRCT"/>
    <property type="match status" value="4"/>
</dbReference>
<feature type="disulfide bond" evidence="12">
    <location>
        <begin position="751"/>
        <end position="760"/>
    </location>
</feature>
<keyword evidence="8" id="KW-0221">Differentiation</keyword>
<feature type="disulfide bond" evidence="12">
    <location>
        <begin position="954"/>
        <end position="963"/>
    </location>
</feature>
<dbReference type="GO" id="GO:0005615">
    <property type="term" value="C:extracellular space"/>
    <property type="evidence" value="ECO:0007669"/>
    <property type="project" value="UniProtKB-ARBA"/>
</dbReference>
<keyword evidence="18" id="KW-1185">Reference proteome</keyword>
<accession>A0A8C0V9Q8</accession>
<dbReference type="SMART" id="SM00041">
    <property type="entry name" value="CT"/>
    <property type="match status" value="1"/>
</dbReference>
<feature type="domain" description="EGF-like" evidence="16">
    <location>
        <begin position="763"/>
        <end position="803"/>
    </location>
</feature>
<evidence type="ECO:0000256" key="6">
    <source>
        <dbReference type="ARBA" id="ARBA00022729"/>
    </source>
</evidence>
<dbReference type="InterPro" id="IPR001611">
    <property type="entry name" value="Leu-rich_rpt"/>
</dbReference>
<feature type="domain" description="Laminin G" evidence="15">
    <location>
        <begin position="967"/>
        <end position="1121"/>
    </location>
</feature>
<dbReference type="SMART" id="SM00179">
    <property type="entry name" value="EGF_CA"/>
    <property type="match status" value="6"/>
</dbReference>
<dbReference type="InterPro" id="IPR000372">
    <property type="entry name" value="LRRNT"/>
</dbReference>
<dbReference type="SUPFAM" id="SSF57184">
    <property type="entry name" value="Growth factor receptor domain"/>
    <property type="match status" value="1"/>
</dbReference>
<dbReference type="InterPro" id="IPR006207">
    <property type="entry name" value="Cys_knot_C"/>
</dbReference>
<dbReference type="SUPFAM" id="SSF52058">
    <property type="entry name" value="L domain-like"/>
    <property type="match status" value="2"/>
</dbReference>
<keyword evidence="10 12" id="KW-1015">Disulfide bond</keyword>
<dbReference type="Pfam" id="PF01463">
    <property type="entry name" value="LRRCT"/>
    <property type="match status" value="4"/>
</dbReference>
<keyword evidence="5" id="KW-0433">Leucine-rich repeat</keyword>
<dbReference type="SMART" id="SM00369">
    <property type="entry name" value="LRR_TYP"/>
    <property type="match status" value="9"/>
</dbReference>
<dbReference type="SMART" id="SM00274">
    <property type="entry name" value="FOLN"/>
    <property type="match status" value="4"/>
</dbReference>
<dbReference type="Ensembl" id="ENSCCET00000031812.1">
    <property type="protein sequence ID" value="ENSCCEP00000020951.1"/>
    <property type="gene ID" value="ENSCCEG00000016621.1"/>
</dbReference>
<dbReference type="PANTHER" id="PTHR45836:SF9">
    <property type="entry name" value="SLIT HOMOLOG 3 PROTEIN"/>
    <property type="match status" value="1"/>
</dbReference>
<dbReference type="FunFam" id="2.10.25.10:FF:000045">
    <property type="entry name" value="Slit guidance ligand 2"/>
    <property type="match status" value="1"/>
</dbReference>
<dbReference type="SMART" id="SM00282">
    <property type="entry name" value="LamG"/>
    <property type="match status" value="1"/>
</dbReference>
<dbReference type="GO" id="GO:0050919">
    <property type="term" value="P:negative chemotaxis"/>
    <property type="evidence" value="ECO:0007669"/>
    <property type="project" value="TreeGrafter"/>
</dbReference>
<evidence type="ECO:0000259" key="14">
    <source>
        <dbReference type="PROSITE" id="PS01225"/>
    </source>
</evidence>
<dbReference type="PROSITE" id="PS51450">
    <property type="entry name" value="LRR"/>
    <property type="match status" value="3"/>
</dbReference>
<feature type="disulfide bond" evidence="12">
    <location>
        <begin position="909"/>
        <end position="918"/>
    </location>
</feature>
<dbReference type="GO" id="GO:0008201">
    <property type="term" value="F:heparin binding"/>
    <property type="evidence" value="ECO:0007669"/>
    <property type="project" value="TreeGrafter"/>
</dbReference>
<feature type="disulfide bond" evidence="12">
    <location>
        <begin position="1201"/>
        <end position="1211"/>
    </location>
</feature>
<dbReference type="InterPro" id="IPR051355">
    <property type="entry name" value="Notch/Slit_guidance"/>
</dbReference>
<dbReference type="FunFam" id="2.10.25.10:FF:000054">
    <property type="entry name" value="Slit guidance ligand 2"/>
    <property type="match status" value="1"/>
</dbReference>
<feature type="disulfide bond" evidence="12">
    <location>
        <begin position="793"/>
        <end position="802"/>
    </location>
</feature>
<dbReference type="PROSITE" id="PS01185">
    <property type="entry name" value="CTCK_1"/>
    <property type="match status" value="1"/>
</dbReference>
<keyword evidence="7" id="KW-0677">Repeat</keyword>
<dbReference type="InterPro" id="IPR013320">
    <property type="entry name" value="ConA-like_dom_sf"/>
</dbReference>
<dbReference type="GO" id="GO:0005509">
    <property type="term" value="F:calcium ion binding"/>
    <property type="evidence" value="ECO:0007669"/>
    <property type="project" value="InterPro"/>
</dbReference>
<feature type="disulfide bond" evidence="12">
    <location>
        <begin position="1161"/>
        <end position="1171"/>
    </location>
</feature>
<dbReference type="Pfam" id="PF02210">
    <property type="entry name" value="Laminin_G_2"/>
    <property type="match status" value="1"/>
</dbReference>
<evidence type="ECO:0000256" key="2">
    <source>
        <dbReference type="ARBA" id="ARBA00022473"/>
    </source>
</evidence>
<feature type="domain" description="EGF-like" evidence="16">
    <location>
        <begin position="805"/>
        <end position="841"/>
    </location>
</feature>
<dbReference type="FunFam" id="2.10.25.10:FF:000062">
    <property type="entry name" value="Slit guidance ligand 2"/>
    <property type="match status" value="1"/>
</dbReference>
<dbReference type="SMART" id="SM00013">
    <property type="entry name" value="LRRNT"/>
    <property type="match status" value="3"/>
</dbReference>
<evidence type="ECO:0000259" key="15">
    <source>
        <dbReference type="PROSITE" id="PS50025"/>
    </source>
</evidence>
<dbReference type="Pfam" id="PF13855">
    <property type="entry name" value="LRR_8"/>
    <property type="match status" value="4"/>
</dbReference>
<evidence type="ECO:0000313" key="18">
    <source>
        <dbReference type="Proteomes" id="UP000694410"/>
    </source>
</evidence>
<dbReference type="InterPro" id="IPR000152">
    <property type="entry name" value="EGF-type_Asp/Asn_hydroxyl_site"/>
</dbReference>
<evidence type="ECO:0000256" key="8">
    <source>
        <dbReference type="ARBA" id="ARBA00022782"/>
    </source>
</evidence>
<evidence type="ECO:0000256" key="5">
    <source>
        <dbReference type="ARBA" id="ARBA00022614"/>
    </source>
</evidence>
<dbReference type="Gene3D" id="2.10.25.10">
    <property type="entry name" value="Laminin"/>
    <property type="match status" value="9"/>
</dbReference>
<keyword evidence="4 12" id="KW-0245">EGF-like domain</keyword>
<evidence type="ECO:0000256" key="4">
    <source>
        <dbReference type="ARBA" id="ARBA00022536"/>
    </source>
</evidence>
<comment type="subcellular location">
    <subcellularLocation>
        <location evidence="1">Secreted</location>
    </subcellularLocation>
</comment>
<sequence>LNSQISILDRTAHQGLSRRCEGVEGHLGDGEAPTWRSEPAFILSLPFCRQLDNNQISCIEDGAFRALRDLEILTLNNNNITRIPVTSFNHMPKIRTLRLHSNFLHCDCHLAWLSDWLRQRRTIGQFTFCLAPVGLRGFLVAEVQKKDFVCSGSQSEPPSCSASSITCPSACTCSNNVVDCRGRGLTEIPANLPEDIWEIVLYGNKITEIPQGLFDDLVSLQLLLLNANKINCLRVNTFQGLHNLKLLSLYDNKLQTISKGLFAPLRSIQTLHLAQNPFVCDCHLKWLADYLQDNPIETSGARCSNPRRLANKRISQIKSKKFRCSGNSFIQPLLQDYRSKFTGKCFMDLVCPEKCRCEGTIVDCSNQKLTRLPTHLPEYTTDLRLNDNDISVLEAVGLFKKLPNLRKINLSNNKIKEIREGAFDGAAGVQELILTENQLESVHGRMFRGLTGLKTLMLRSNSISCINNDTFAGLSSVRLLSLYDNHISTITPGAFSTLVSLSTINLLANSFNCNCHLAWLGKWLRKKRIVSGNPRCLKPFFLKDIPIQDVDVQDFTCDGNDESSCLLSPPCPSQCTCVDSVVRCSNRGLRMLPKGIPKDVTELCDSALPFCSILSYNRLRCIPVHAFNGLRSLRVLTLHGNDISSVPEGSFNDLVSLSHLALGTNPLHCDCHLRWLSEWVKAGYKEPGIARCRGPEAMVDRLLLTTPTHHFQCKEPVDLSVVSKCNPCLSSPCKNNGTCSTDPVELYQCTCPFGFKGRDCSVPINSCIQNPCQNGGTCHLTEANKDGFRYCSCLLGYEGERCEINPDDCEDNDCENNSTCVDGINNYVCLCPPNYTGELCDEVINHCVPDLNPCQHESKCVPLDKGIRCECLPGYSGKHCEVDDDDCVGHKCRHGAACVDAVNGYTCVCPQGFSGLFCETPPPMVLLQTSPCDNYECQNGAQCIVAQHEPVCRCLAGFAGQRCEKLITVNFVGKDSYVELPSAKIRPQANISLQVSTDKDNGILLYKGDNDPLALELYQGHVRLIYDTLNSPPTTVYSVETVNDGQFHSVELVMLNQTLNLVVDKGCDLFQALQQDVRCSPQSLGLTPNGFHGCIHDVRINNELQDFKDLPQQSLGVLPGCKSCNICKHGICRSLEKTSVICECHPGWMGPLCDQEIGDPCLNHKCLHGKCTAAGAAYTCKCTEGYSGTYCDKKNNSSSPCRTLKCSHGQCKVSEHGEPYCECDPGYSGELCDKGRLGPGARAVQQGYTSCATSSKVPRLECRGSCGSGQCCVPLRSKRRKYFFQCVDGSTFTEELERHVECGCSKCL</sequence>
<dbReference type="GO" id="GO:0048513">
    <property type="term" value="P:animal organ development"/>
    <property type="evidence" value="ECO:0007669"/>
    <property type="project" value="UniProtKB-ARBA"/>
</dbReference>
<evidence type="ECO:0000256" key="7">
    <source>
        <dbReference type="ARBA" id="ARBA00022737"/>
    </source>
</evidence>
<reference evidence="17" key="2">
    <citation type="submission" date="2025-09" db="UniProtKB">
        <authorList>
            <consortium name="Ensembl"/>
        </authorList>
    </citation>
    <scope>IDENTIFICATION</scope>
</reference>
<dbReference type="PROSITE" id="PS00022">
    <property type="entry name" value="EGF_1"/>
    <property type="match status" value="9"/>
</dbReference>
<protein>
    <submittedName>
        <fullName evidence="17">Slit guidance ligand 3</fullName>
    </submittedName>
</protein>
<feature type="domain" description="EGF-like" evidence="16">
    <location>
        <begin position="726"/>
        <end position="761"/>
    </location>
</feature>
<keyword evidence="2" id="KW-0217">Developmental protein</keyword>
<keyword evidence="6" id="KW-0732">Signal</keyword>
<feature type="domain" description="EGF-like" evidence="16">
    <location>
        <begin position="883"/>
        <end position="919"/>
    </location>
</feature>
<name>A0A8C0V9Q8_CYACU</name>
<keyword evidence="9" id="KW-0524">Neurogenesis</keyword>
<organism evidence="17 18">
    <name type="scientific">Cyanistes caeruleus</name>
    <name type="common">Eurasian blue tit</name>
    <name type="synonym">Parus caeruleus</name>
    <dbReference type="NCBI Taxonomy" id="156563"/>
    <lineage>
        <taxon>Eukaryota</taxon>
        <taxon>Metazoa</taxon>
        <taxon>Chordata</taxon>
        <taxon>Craniata</taxon>
        <taxon>Vertebrata</taxon>
        <taxon>Euteleostomi</taxon>
        <taxon>Archelosauria</taxon>
        <taxon>Archosauria</taxon>
        <taxon>Dinosauria</taxon>
        <taxon>Saurischia</taxon>
        <taxon>Theropoda</taxon>
        <taxon>Coelurosauria</taxon>
        <taxon>Aves</taxon>
        <taxon>Neognathae</taxon>
        <taxon>Neoaves</taxon>
        <taxon>Telluraves</taxon>
        <taxon>Australaves</taxon>
        <taxon>Passeriformes</taxon>
        <taxon>Paridae</taxon>
        <taxon>Cyanistes</taxon>
    </lineage>
</organism>
<evidence type="ECO:0000256" key="13">
    <source>
        <dbReference type="PROSITE-ProRule" id="PRU00122"/>
    </source>
</evidence>
<dbReference type="FunFam" id="3.80.10.10:FF:000002">
    <property type="entry name" value="Slit guidance ligand 2"/>
    <property type="match status" value="2"/>
</dbReference>
<dbReference type="Proteomes" id="UP000694410">
    <property type="component" value="Unplaced"/>
</dbReference>
<dbReference type="CDD" id="cd00110">
    <property type="entry name" value="LamG"/>
    <property type="match status" value="1"/>
</dbReference>